<dbReference type="SUPFAM" id="SSF52518">
    <property type="entry name" value="Thiamin diphosphate-binding fold (THDP-binding)"/>
    <property type="match status" value="1"/>
</dbReference>
<dbReference type="Gene3D" id="3.40.50.970">
    <property type="match status" value="1"/>
</dbReference>
<keyword evidence="5" id="KW-0012">Acyltransferase</keyword>
<dbReference type="InterPro" id="IPR050642">
    <property type="entry name" value="PDH_E1_Alpha_Subunit"/>
</dbReference>
<gene>
    <name evidence="5" type="ORF">MNBD_ALPHA04-260</name>
</gene>
<dbReference type="EMBL" id="UOEF01000313">
    <property type="protein sequence ID" value="VAW00921.1"/>
    <property type="molecule type" value="Genomic_DNA"/>
</dbReference>
<keyword evidence="3" id="KW-0786">Thiamine pyrophosphate</keyword>
<dbReference type="GO" id="GO:0016746">
    <property type="term" value="F:acyltransferase activity"/>
    <property type="evidence" value="ECO:0007669"/>
    <property type="project" value="UniProtKB-KW"/>
</dbReference>
<keyword evidence="2" id="KW-0560">Oxidoreductase</keyword>
<comment type="cofactor">
    <cofactor evidence="1">
        <name>thiamine diphosphate</name>
        <dbReference type="ChEBI" id="CHEBI:58937"/>
    </cofactor>
</comment>
<evidence type="ECO:0000259" key="4">
    <source>
        <dbReference type="Pfam" id="PF00676"/>
    </source>
</evidence>
<dbReference type="InterPro" id="IPR001017">
    <property type="entry name" value="DH_E1"/>
</dbReference>
<evidence type="ECO:0000256" key="3">
    <source>
        <dbReference type="ARBA" id="ARBA00023052"/>
    </source>
</evidence>
<dbReference type="PANTHER" id="PTHR11516:SF60">
    <property type="entry name" value="PYRUVATE DEHYDROGENASE E1 COMPONENT SUBUNIT ALPHA"/>
    <property type="match status" value="1"/>
</dbReference>
<sequence>MSENHTQLLWAYRTMQTIRMFEDRMHDVFTTGEVPGFVHLYSGQEACAVGVCANLTAVDYFHITHRAHGPALARGADVTAVAKEIYCRRDGLCRGRGGSAHLHDAAKKIIGANSGVGSGAALACGSALATRHRGDGGIAVALIGEGGANQGVVSEALNLASIWKLPVLFVFENNGYAEATSADYAIAGGNLSARATGFAMPETIVDGSDYFAVTTAISEAAERARAGEGPSLIEVRNLRYYGHYEGDAQKYRPPGEVEEYRKNRDCLKNFRKTVLAKGWLAEADFVAIDQEVTALIDTAYEAARMAPLPDPEELMQSIYATVY</sequence>
<dbReference type="InterPro" id="IPR029061">
    <property type="entry name" value="THDP-binding"/>
</dbReference>
<dbReference type="CDD" id="cd02000">
    <property type="entry name" value="TPP_E1_PDC_ADC_BCADC"/>
    <property type="match status" value="1"/>
</dbReference>
<proteinExistence type="predicted"/>
<evidence type="ECO:0000256" key="2">
    <source>
        <dbReference type="ARBA" id="ARBA00023002"/>
    </source>
</evidence>
<feature type="domain" description="Dehydrogenase E1 component" evidence="4">
    <location>
        <begin position="14"/>
        <end position="311"/>
    </location>
</feature>
<name>A0A3B0S4D0_9ZZZZ</name>
<dbReference type="GO" id="GO:0004739">
    <property type="term" value="F:pyruvate dehydrogenase (acetyl-transferring) activity"/>
    <property type="evidence" value="ECO:0007669"/>
    <property type="project" value="TreeGrafter"/>
</dbReference>
<accession>A0A3B0S4D0</accession>
<evidence type="ECO:0000313" key="5">
    <source>
        <dbReference type="EMBL" id="VAW00921.1"/>
    </source>
</evidence>
<organism evidence="5">
    <name type="scientific">hydrothermal vent metagenome</name>
    <dbReference type="NCBI Taxonomy" id="652676"/>
    <lineage>
        <taxon>unclassified sequences</taxon>
        <taxon>metagenomes</taxon>
        <taxon>ecological metagenomes</taxon>
    </lineage>
</organism>
<dbReference type="AlphaFoldDB" id="A0A3B0S4D0"/>
<dbReference type="PANTHER" id="PTHR11516">
    <property type="entry name" value="PYRUVATE DEHYDROGENASE E1 COMPONENT, ALPHA SUBUNIT BACTERIAL AND ORGANELLAR"/>
    <property type="match status" value="1"/>
</dbReference>
<evidence type="ECO:0000256" key="1">
    <source>
        <dbReference type="ARBA" id="ARBA00001964"/>
    </source>
</evidence>
<dbReference type="Pfam" id="PF00676">
    <property type="entry name" value="E1_dh"/>
    <property type="match status" value="1"/>
</dbReference>
<keyword evidence="5" id="KW-0808">Transferase</keyword>
<protein>
    <submittedName>
        <fullName evidence="5">Acetoin dehydrogenase E1 component alpha-subunit</fullName>
        <ecNumber evidence="5">2.3.1.190</ecNumber>
    </submittedName>
</protein>
<dbReference type="EC" id="2.3.1.190" evidence="5"/>
<dbReference type="GO" id="GO:0006086">
    <property type="term" value="P:pyruvate decarboxylation to acetyl-CoA"/>
    <property type="evidence" value="ECO:0007669"/>
    <property type="project" value="TreeGrafter"/>
</dbReference>
<reference evidence="5" key="1">
    <citation type="submission" date="2018-06" db="EMBL/GenBank/DDBJ databases">
        <authorList>
            <person name="Zhirakovskaya E."/>
        </authorList>
    </citation>
    <scope>NUCLEOTIDE SEQUENCE</scope>
</reference>